<evidence type="ECO:0000256" key="2">
    <source>
        <dbReference type="ARBA" id="ARBA00022801"/>
    </source>
</evidence>
<evidence type="ECO:0000256" key="4">
    <source>
        <dbReference type="SAM" id="Phobius"/>
    </source>
</evidence>
<keyword evidence="2" id="KW-0378">Hydrolase</keyword>
<dbReference type="Gene3D" id="2.30.42.10">
    <property type="match status" value="1"/>
</dbReference>
<evidence type="ECO:0000256" key="3">
    <source>
        <dbReference type="SAM" id="MobiDB-lite"/>
    </source>
</evidence>
<dbReference type="EMBL" id="JBHSDK010000015">
    <property type="protein sequence ID" value="MFC4335837.1"/>
    <property type="molecule type" value="Genomic_DNA"/>
</dbReference>
<dbReference type="RefSeq" id="WP_380621089.1">
    <property type="nucleotide sequence ID" value="NZ_JBHSDK010000015.1"/>
</dbReference>
<dbReference type="InterPro" id="IPR036034">
    <property type="entry name" value="PDZ_sf"/>
</dbReference>
<feature type="transmembrane region" description="Helical" evidence="4">
    <location>
        <begin position="151"/>
        <end position="173"/>
    </location>
</feature>
<sequence length="483" mass="48310">MSDTDENRPEPDRGPSEEAGPTPSTSEDAAGPPHSEPRPPAEDATRTFPAASESPETPPPGPSEIADPVMPAAPAAPSDPAEPAAAASNGGPRESPQGEAAAFTASGSPQPFNNTQMMPPGSTPPPPPYGAGAPVGGPPPEPRKKGSAGRVVAIGLVALLLGGAAGGVAGYFAGGGDTTVVQSPSMDAGQGKTYTEIADEVTPSVVAIVAGNSEGSGVVYDENGYIVTNNHVVSGADRVEVRFSDGSSAEGVVKAADPSQDLAVIKVDASDSLRPMEFGDSAGLQVGDVAIAIGSPLGLQGTVTQGIVSSLNRSLSISDKNDQGFGRTSSETLDGLIQTDAAINMGNSGGALVNGSGQLIGINTAIASTESGNIGLGFAIPSNQVEEVVDQLIEKGSVEQGYLGVRVAQVQDGAMVIEVSEGSPAEEAGLRAGDVITAIDGENITTAAEVVQAVKEKQPGDSLSVSFDRDGESQTVEVKLGSE</sequence>
<keyword evidence="7" id="KW-1185">Reference proteome</keyword>
<dbReference type="PANTHER" id="PTHR43343:SF3">
    <property type="entry name" value="PROTEASE DO-LIKE 8, CHLOROPLASTIC"/>
    <property type="match status" value="1"/>
</dbReference>
<dbReference type="Pfam" id="PF13365">
    <property type="entry name" value="Trypsin_2"/>
    <property type="match status" value="1"/>
</dbReference>
<feature type="region of interest" description="Disordered" evidence="3">
    <location>
        <begin position="461"/>
        <end position="483"/>
    </location>
</feature>
<comment type="caution">
    <text evidence="6">The sequence shown here is derived from an EMBL/GenBank/DDBJ whole genome shotgun (WGS) entry which is preliminary data.</text>
</comment>
<evidence type="ECO:0000313" key="6">
    <source>
        <dbReference type="EMBL" id="MFC4335837.1"/>
    </source>
</evidence>
<dbReference type="PRINTS" id="PR00834">
    <property type="entry name" value="PROTEASES2C"/>
</dbReference>
<dbReference type="Proteomes" id="UP001595823">
    <property type="component" value="Unassembled WGS sequence"/>
</dbReference>
<dbReference type="PANTHER" id="PTHR43343">
    <property type="entry name" value="PEPTIDASE S12"/>
    <property type="match status" value="1"/>
</dbReference>
<dbReference type="SMART" id="SM00228">
    <property type="entry name" value="PDZ"/>
    <property type="match status" value="1"/>
</dbReference>
<feature type="compositionally biased region" description="Basic and acidic residues" evidence="3">
    <location>
        <begin position="1"/>
        <end position="16"/>
    </location>
</feature>
<keyword evidence="1" id="KW-0645">Protease</keyword>
<evidence type="ECO:0000313" key="7">
    <source>
        <dbReference type="Proteomes" id="UP001595823"/>
    </source>
</evidence>
<evidence type="ECO:0000256" key="1">
    <source>
        <dbReference type="ARBA" id="ARBA00022670"/>
    </source>
</evidence>
<dbReference type="InterPro" id="IPR001478">
    <property type="entry name" value="PDZ"/>
</dbReference>
<dbReference type="InterPro" id="IPR009003">
    <property type="entry name" value="Peptidase_S1_PA"/>
</dbReference>
<name>A0ABV8TZI1_9ACTN</name>
<evidence type="ECO:0000259" key="5">
    <source>
        <dbReference type="PROSITE" id="PS50106"/>
    </source>
</evidence>
<dbReference type="PROSITE" id="PS50106">
    <property type="entry name" value="PDZ"/>
    <property type="match status" value="1"/>
</dbReference>
<feature type="domain" description="PDZ" evidence="5">
    <location>
        <begin position="392"/>
        <end position="469"/>
    </location>
</feature>
<feature type="region of interest" description="Disordered" evidence="3">
    <location>
        <begin position="1"/>
        <end position="146"/>
    </location>
</feature>
<dbReference type="SUPFAM" id="SSF50494">
    <property type="entry name" value="Trypsin-like serine proteases"/>
    <property type="match status" value="1"/>
</dbReference>
<feature type="compositionally biased region" description="Low complexity" evidence="3">
    <location>
        <begin position="63"/>
        <end position="87"/>
    </location>
</feature>
<reference evidence="7" key="1">
    <citation type="journal article" date="2019" name="Int. J. Syst. Evol. Microbiol.">
        <title>The Global Catalogue of Microorganisms (GCM) 10K type strain sequencing project: providing services to taxonomists for standard genome sequencing and annotation.</title>
        <authorList>
            <consortium name="The Broad Institute Genomics Platform"/>
            <consortium name="The Broad Institute Genome Sequencing Center for Infectious Disease"/>
            <person name="Wu L."/>
            <person name="Ma J."/>
        </authorList>
    </citation>
    <scope>NUCLEOTIDE SEQUENCE [LARGE SCALE GENOMIC DNA]</scope>
    <source>
        <strain evidence="7">IBRC-M 10908</strain>
    </source>
</reference>
<accession>A0ABV8TZI1</accession>
<gene>
    <name evidence="6" type="ORF">ACFPET_11550</name>
</gene>
<dbReference type="InterPro" id="IPR001940">
    <property type="entry name" value="Peptidase_S1C"/>
</dbReference>
<keyword evidence="4" id="KW-0812">Transmembrane</keyword>
<dbReference type="Pfam" id="PF13180">
    <property type="entry name" value="PDZ_2"/>
    <property type="match status" value="1"/>
</dbReference>
<keyword evidence="4" id="KW-1133">Transmembrane helix</keyword>
<protein>
    <submittedName>
        <fullName evidence="6">Trypsin-like peptidase domain-containing protein</fullName>
    </submittedName>
</protein>
<feature type="compositionally biased region" description="Basic and acidic residues" evidence="3">
    <location>
        <begin position="35"/>
        <end position="45"/>
    </location>
</feature>
<feature type="compositionally biased region" description="Polar residues" evidence="3">
    <location>
        <begin position="105"/>
        <end position="117"/>
    </location>
</feature>
<dbReference type="SUPFAM" id="SSF50156">
    <property type="entry name" value="PDZ domain-like"/>
    <property type="match status" value="1"/>
</dbReference>
<keyword evidence="4" id="KW-0472">Membrane</keyword>
<dbReference type="Gene3D" id="2.40.10.120">
    <property type="match status" value="1"/>
</dbReference>
<dbReference type="InterPro" id="IPR051201">
    <property type="entry name" value="Chloro_Bact_Ser_Proteases"/>
</dbReference>
<organism evidence="6 7">
    <name type="scientific">Salininema proteolyticum</name>
    <dbReference type="NCBI Taxonomy" id="1607685"/>
    <lineage>
        <taxon>Bacteria</taxon>
        <taxon>Bacillati</taxon>
        <taxon>Actinomycetota</taxon>
        <taxon>Actinomycetes</taxon>
        <taxon>Glycomycetales</taxon>
        <taxon>Glycomycetaceae</taxon>
        <taxon>Salininema</taxon>
    </lineage>
</organism>
<proteinExistence type="predicted"/>